<dbReference type="AlphaFoldDB" id="A0A1A3NK79"/>
<comment type="caution">
    <text evidence="1">The sequence shown here is derived from an EMBL/GenBank/DDBJ whole genome shotgun (WGS) entry which is preliminary data.</text>
</comment>
<dbReference type="EMBL" id="LZLR01000093">
    <property type="protein sequence ID" value="OBK22548.1"/>
    <property type="molecule type" value="Genomic_DNA"/>
</dbReference>
<name>A0A1A3NK79_MYCAS</name>
<evidence type="ECO:0000313" key="1">
    <source>
        <dbReference type="EMBL" id="OBK22548.1"/>
    </source>
</evidence>
<sequence>MSRIITPPNPSPLNGEFRSAKPDHSWWRFRLRPNVDGHIAVIEALPKGSDLTNAKALSYEIFDGCDDIIDAGFDKPVGAVRVIYREGIDHCVDILSVDAPSQSPLWQKITLPGEPHPDDN</sequence>
<accession>A0A1A3NK79</accession>
<reference evidence="2" key="1">
    <citation type="submission" date="2016-06" db="EMBL/GenBank/DDBJ databases">
        <authorList>
            <person name="Sutton G."/>
            <person name="Brinkac L."/>
            <person name="Sanka R."/>
            <person name="Adams M."/>
            <person name="Lau E."/>
            <person name="Garcia-Basteiro A."/>
            <person name="Lopez-Varela E."/>
            <person name="Palencia S."/>
        </authorList>
    </citation>
    <scope>NUCLEOTIDE SEQUENCE [LARGE SCALE GENOMIC DNA]</scope>
    <source>
        <strain evidence="2">1245335.1</strain>
    </source>
</reference>
<evidence type="ECO:0000313" key="2">
    <source>
        <dbReference type="Proteomes" id="UP000093819"/>
    </source>
</evidence>
<dbReference type="RefSeq" id="WP_065035548.1">
    <property type="nucleotide sequence ID" value="NZ_LZLR01000093.1"/>
</dbReference>
<organism evidence="1 2">
    <name type="scientific">Mycobacterium asiaticum</name>
    <dbReference type="NCBI Taxonomy" id="1790"/>
    <lineage>
        <taxon>Bacteria</taxon>
        <taxon>Bacillati</taxon>
        <taxon>Actinomycetota</taxon>
        <taxon>Actinomycetes</taxon>
        <taxon>Mycobacteriales</taxon>
        <taxon>Mycobacteriaceae</taxon>
        <taxon>Mycobacterium</taxon>
    </lineage>
</organism>
<gene>
    <name evidence="1" type="ORF">A5635_21780</name>
</gene>
<dbReference type="Proteomes" id="UP000093819">
    <property type="component" value="Unassembled WGS sequence"/>
</dbReference>
<protein>
    <submittedName>
        <fullName evidence="1">Uncharacterized protein</fullName>
    </submittedName>
</protein>
<proteinExistence type="predicted"/>